<evidence type="ECO:0000313" key="2">
    <source>
        <dbReference type="Proteomes" id="UP001281147"/>
    </source>
</evidence>
<protein>
    <submittedName>
        <fullName evidence="1">Uncharacterized protein</fullName>
    </submittedName>
</protein>
<accession>A0ACC3NSH2</accession>
<reference evidence="1" key="1">
    <citation type="submission" date="2023-07" db="EMBL/GenBank/DDBJ databases">
        <title>Black Yeasts Isolated from many extreme environments.</title>
        <authorList>
            <person name="Coleine C."/>
            <person name="Stajich J.E."/>
            <person name="Selbmann L."/>
        </authorList>
    </citation>
    <scope>NUCLEOTIDE SEQUENCE</scope>
    <source>
        <strain evidence="1">CCFEE 5714</strain>
    </source>
</reference>
<dbReference type="Proteomes" id="UP001281147">
    <property type="component" value="Unassembled WGS sequence"/>
</dbReference>
<name>A0ACC3NSH2_9PEZI</name>
<dbReference type="EMBL" id="JAUTXU010000014">
    <property type="protein sequence ID" value="KAK3722151.1"/>
    <property type="molecule type" value="Genomic_DNA"/>
</dbReference>
<keyword evidence="2" id="KW-1185">Reference proteome</keyword>
<evidence type="ECO:0000313" key="1">
    <source>
        <dbReference type="EMBL" id="KAK3722151.1"/>
    </source>
</evidence>
<proteinExistence type="predicted"/>
<organism evidence="1 2">
    <name type="scientific">Vermiconidia calcicola</name>
    <dbReference type="NCBI Taxonomy" id="1690605"/>
    <lineage>
        <taxon>Eukaryota</taxon>
        <taxon>Fungi</taxon>
        <taxon>Dikarya</taxon>
        <taxon>Ascomycota</taxon>
        <taxon>Pezizomycotina</taxon>
        <taxon>Dothideomycetes</taxon>
        <taxon>Dothideomycetidae</taxon>
        <taxon>Mycosphaerellales</taxon>
        <taxon>Extremaceae</taxon>
        <taxon>Vermiconidia</taxon>
    </lineage>
</organism>
<comment type="caution">
    <text evidence="1">The sequence shown here is derived from an EMBL/GenBank/DDBJ whole genome shotgun (WGS) entry which is preliminary data.</text>
</comment>
<sequence>MPFIPVLGALAVAFYVLFLLFHKYIRLRHIPGPSLAAWTDGWRWYTMNKPGHGERMVQLHRKYGHVVRIGPNRVSTSDPAAVHITHGTRSVWEKAPSYRPSSPVSGGKAMPSIVSMTEAQSTAVHKVAGGAFTANALLDYEDRVDQSCIAMFSALRGRAAGEVDLSWWFALFAMDVINRIAFSDSLGFLETGTDVEGLMAAAKDRFDHWGHWSAVPTLDWLLFKSPLTRMWKKQKSSPLAAAAQTKLSGREYDAEKQSFSKQQDLMGKFLEGTLKHPGLVSSNEVIGMVQSTIGAGADTTAATLAILFLFLDRHPDVVANMRKELEDAKIPGNTPSPPAWEDVRKLPYLDAVIKEAMRIFPVAQWGQDRVVPEGGATIAGQNVPVGTVVGIHIDSIQRNAELFGSDADDFNPSRWTSATEERRARMERAMLGFGAGKRICLGMHIAWLEMKKLVPMLIMYLDMDLVDHDMNLIEAVKPSGVRYMPPLPARVSMRTPISQKQLISN</sequence>
<gene>
    <name evidence="1" type="ORF">LTR37_002584</name>
</gene>